<reference evidence="1 2" key="1">
    <citation type="submission" date="2016-10" db="EMBL/GenBank/DDBJ databases">
        <authorList>
            <person name="de Groot N.N."/>
        </authorList>
    </citation>
    <scope>NUCLEOTIDE SEQUENCE [LARGE SCALE GENOMIC DNA]</scope>
    <source>
        <strain evidence="1 2">Nm110</strain>
    </source>
</reference>
<name>A0A1H2XU90_9PROT</name>
<accession>A0A1H2XU90</accession>
<evidence type="ECO:0000313" key="1">
    <source>
        <dbReference type="EMBL" id="SDW96522.1"/>
    </source>
</evidence>
<proteinExistence type="predicted"/>
<dbReference type="RefSeq" id="WP_074667708.1">
    <property type="nucleotide sequence ID" value="NZ_FNNH01000043.1"/>
</dbReference>
<gene>
    <name evidence="1" type="ORF">SAMN05421882_10436</name>
</gene>
<evidence type="ECO:0000313" key="2">
    <source>
        <dbReference type="Proteomes" id="UP000183454"/>
    </source>
</evidence>
<dbReference type="AlphaFoldDB" id="A0A1H2XU90"/>
<dbReference type="EMBL" id="FNNH01000043">
    <property type="protein sequence ID" value="SDW96522.1"/>
    <property type="molecule type" value="Genomic_DNA"/>
</dbReference>
<sequence length="71" mass="8019">MNYSKAKDINGEVITPPNPRGISGGGLWFVPNSFSPKDVYLEGVFIEYYEKTKISFSTKIERVADFIRDNA</sequence>
<dbReference type="Proteomes" id="UP000183454">
    <property type="component" value="Unassembled WGS sequence"/>
</dbReference>
<protein>
    <submittedName>
        <fullName evidence="1">Uncharacterized protein</fullName>
    </submittedName>
</protein>
<organism evidence="1 2">
    <name type="scientific">Nitrosomonas communis</name>
    <dbReference type="NCBI Taxonomy" id="44574"/>
    <lineage>
        <taxon>Bacteria</taxon>
        <taxon>Pseudomonadati</taxon>
        <taxon>Pseudomonadota</taxon>
        <taxon>Betaproteobacteria</taxon>
        <taxon>Nitrosomonadales</taxon>
        <taxon>Nitrosomonadaceae</taxon>
        <taxon>Nitrosomonas</taxon>
    </lineage>
</organism>